<name>A0A381YSP4_9ZZZZ</name>
<dbReference type="PANTHER" id="PTHR10434">
    <property type="entry name" value="1-ACYL-SN-GLYCEROL-3-PHOSPHATE ACYLTRANSFERASE"/>
    <property type="match status" value="1"/>
</dbReference>
<accession>A0A381YSP4</accession>
<keyword evidence="3" id="KW-0812">Transmembrane</keyword>
<gene>
    <name evidence="5" type="ORF">METZ01_LOCUS132407</name>
</gene>
<dbReference type="SMART" id="SM00563">
    <property type="entry name" value="PlsC"/>
    <property type="match status" value="1"/>
</dbReference>
<keyword evidence="1" id="KW-0808">Transferase</keyword>
<keyword evidence="3" id="KW-0472">Membrane</keyword>
<evidence type="ECO:0000256" key="2">
    <source>
        <dbReference type="ARBA" id="ARBA00023315"/>
    </source>
</evidence>
<feature type="domain" description="Phospholipid/glycerol acyltransferase" evidence="4">
    <location>
        <begin position="86"/>
        <end position="194"/>
    </location>
</feature>
<evidence type="ECO:0000313" key="5">
    <source>
        <dbReference type="EMBL" id="SVA79553.1"/>
    </source>
</evidence>
<feature type="non-terminal residue" evidence="5">
    <location>
        <position position="1"/>
    </location>
</feature>
<reference evidence="5" key="1">
    <citation type="submission" date="2018-05" db="EMBL/GenBank/DDBJ databases">
        <authorList>
            <person name="Lanie J.A."/>
            <person name="Ng W.-L."/>
            <person name="Kazmierczak K.M."/>
            <person name="Andrzejewski T.M."/>
            <person name="Davidsen T.M."/>
            <person name="Wayne K.J."/>
            <person name="Tettelin H."/>
            <person name="Glass J.I."/>
            <person name="Rusch D."/>
            <person name="Podicherti R."/>
            <person name="Tsui H.-C.T."/>
            <person name="Winkler M.E."/>
        </authorList>
    </citation>
    <scope>NUCLEOTIDE SEQUENCE</scope>
</reference>
<evidence type="ECO:0000256" key="1">
    <source>
        <dbReference type="ARBA" id="ARBA00022679"/>
    </source>
</evidence>
<proteinExistence type="predicted"/>
<dbReference type="GO" id="GO:0003841">
    <property type="term" value="F:1-acylglycerol-3-phosphate O-acyltransferase activity"/>
    <property type="evidence" value="ECO:0007669"/>
    <property type="project" value="TreeGrafter"/>
</dbReference>
<dbReference type="GO" id="GO:0006654">
    <property type="term" value="P:phosphatidic acid biosynthetic process"/>
    <property type="evidence" value="ECO:0007669"/>
    <property type="project" value="TreeGrafter"/>
</dbReference>
<dbReference type="PANTHER" id="PTHR10434:SF66">
    <property type="entry name" value="PHOSPHOLIPID_GLYCEROL ACYLTRANSFERASE DOMAIN-CONTAINING PROTEIN"/>
    <property type="match status" value="1"/>
</dbReference>
<dbReference type="AlphaFoldDB" id="A0A381YSP4"/>
<sequence length="256" mass="29573">VSEKVNYCWRLFATASVYAVFGVGCVLVPLLAFPPLYLFSRNQYTRQKKTRLLIHWTFRVYVHLLKLMRIMDWEVQGIEKLKRPGVLVVSNHPTLLDVVFLIAFMPNADCIIKSDIQKNLIMSRIVLLLGYIKNDRGALLIEDANKSLNYGNSLIIFAEGTRTKPDEEVFFLRGAANIIIRTKTAPTPVIINCFPNPLSKENKWYDIPSKRPKLTVRVLEEMELNRFLVLSPSVGARQLTNYMEDFFREEIALNEY</sequence>
<evidence type="ECO:0000259" key="4">
    <source>
        <dbReference type="SMART" id="SM00563"/>
    </source>
</evidence>
<keyword evidence="2" id="KW-0012">Acyltransferase</keyword>
<dbReference type="EMBL" id="UINC01018864">
    <property type="protein sequence ID" value="SVA79553.1"/>
    <property type="molecule type" value="Genomic_DNA"/>
</dbReference>
<dbReference type="CDD" id="cd07989">
    <property type="entry name" value="LPLAT_AGPAT-like"/>
    <property type="match status" value="1"/>
</dbReference>
<dbReference type="InterPro" id="IPR002123">
    <property type="entry name" value="Plipid/glycerol_acylTrfase"/>
</dbReference>
<dbReference type="Pfam" id="PF01553">
    <property type="entry name" value="Acyltransferase"/>
    <property type="match status" value="1"/>
</dbReference>
<keyword evidence="3" id="KW-1133">Transmembrane helix</keyword>
<protein>
    <recommendedName>
        <fullName evidence="4">Phospholipid/glycerol acyltransferase domain-containing protein</fullName>
    </recommendedName>
</protein>
<organism evidence="5">
    <name type="scientific">marine metagenome</name>
    <dbReference type="NCBI Taxonomy" id="408172"/>
    <lineage>
        <taxon>unclassified sequences</taxon>
        <taxon>metagenomes</taxon>
        <taxon>ecological metagenomes</taxon>
    </lineage>
</organism>
<dbReference type="SUPFAM" id="SSF69593">
    <property type="entry name" value="Glycerol-3-phosphate (1)-acyltransferase"/>
    <property type="match status" value="1"/>
</dbReference>
<feature type="transmembrane region" description="Helical" evidence="3">
    <location>
        <begin position="15"/>
        <end position="39"/>
    </location>
</feature>
<evidence type="ECO:0000256" key="3">
    <source>
        <dbReference type="SAM" id="Phobius"/>
    </source>
</evidence>